<dbReference type="PANTHER" id="PTHR14386">
    <property type="entry name" value="PROTEIN FAM204A"/>
    <property type="match status" value="1"/>
</dbReference>
<sequence length="216" mass="25287">MYSQVAPPDSISDCHMQNEGKCIAENQFREDRQELENGPLAEKSESEKPAHVSEEKWLKFQQLKERRQEACKPLPEKTGRKRGRWRVDNDDACSSWTEKKSKGEMLKDNRKSWKELCSNIDANVHLTQDSIAKEKPKSKLEEQLDAAIKEGNFSKAEKLSDEISQQELGVKIADAIEMREYKKQKEVEEKWKNSKKKKKLLWGFEQKERWESKGNM</sequence>
<keyword evidence="3" id="KW-1185">Reference proteome</keyword>
<dbReference type="AlphaFoldDB" id="A0A7D9JPG4"/>
<evidence type="ECO:0000313" key="3">
    <source>
        <dbReference type="Proteomes" id="UP001152795"/>
    </source>
</evidence>
<protein>
    <submittedName>
        <fullName evidence="2">FAM204A-like isoform X1</fullName>
    </submittedName>
</protein>
<comment type="caution">
    <text evidence="2">The sequence shown here is derived from an EMBL/GenBank/DDBJ whole genome shotgun (WGS) entry which is preliminary data.</text>
</comment>
<feature type="region of interest" description="Disordered" evidence="1">
    <location>
        <begin position="25"/>
        <end position="55"/>
    </location>
</feature>
<gene>
    <name evidence="2" type="ORF">PACLA_8A056974</name>
</gene>
<dbReference type="OrthoDB" id="2418792at2759"/>
<name>A0A7D9JPG4_PARCT</name>
<feature type="compositionally biased region" description="Basic and acidic residues" evidence="1">
    <location>
        <begin position="42"/>
        <end position="55"/>
    </location>
</feature>
<dbReference type="PANTHER" id="PTHR14386:SF2">
    <property type="entry name" value="PROTEIN FAM204A"/>
    <property type="match status" value="1"/>
</dbReference>
<reference evidence="2" key="1">
    <citation type="submission" date="2020-04" db="EMBL/GenBank/DDBJ databases">
        <authorList>
            <person name="Alioto T."/>
            <person name="Alioto T."/>
            <person name="Gomez Garrido J."/>
        </authorList>
    </citation>
    <scope>NUCLEOTIDE SEQUENCE</scope>
    <source>
        <strain evidence="2">A484AB</strain>
    </source>
</reference>
<evidence type="ECO:0000313" key="2">
    <source>
        <dbReference type="EMBL" id="CAB4033011.1"/>
    </source>
</evidence>
<dbReference type="InterPro" id="IPR037690">
    <property type="entry name" value="FAM204A"/>
</dbReference>
<dbReference type="EMBL" id="CACRXK020018884">
    <property type="protein sequence ID" value="CAB4033011.1"/>
    <property type="molecule type" value="Genomic_DNA"/>
</dbReference>
<accession>A0A7D9JPG4</accession>
<evidence type="ECO:0000256" key="1">
    <source>
        <dbReference type="SAM" id="MobiDB-lite"/>
    </source>
</evidence>
<dbReference type="Proteomes" id="UP001152795">
    <property type="component" value="Unassembled WGS sequence"/>
</dbReference>
<organism evidence="2 3">
    <name type="scientific">Paramuricea clavata</name>
    <name type="common">Red gorgonian</name>
    <name type="synonym">Violescent sea-whip</name>
    <dbReference type="NCBI Taxonomy" id="317549"/>
    <lineage>
        <taxon>Eukaryota</taxon>
        <taxon>Metazoa</taxon>
        <taxon>Cnidaria</taxon>
        <taxon>Anthozoa</taxon>
        <taxon>Octocorallia</taxon>
        <taxon>Malacalcyonacea</taxon>
        <taxon>Plexauridae</taxon>
        <taxon>Paramuricea</taxon>
    </lineage>
</organism>
<proteinExistence type="predicted"/>